<accession>A0A326UCI8</accession>
<dbReference type="AlphaFoldDB" id="A0A326UCI8"/>
<evidence type="ECO:0000313" key="2">
    <source>
        <dbReference type="Proteomes" id="UP000248806"/>
    </source>
</evidence>
<sequence>MTYYSSLSLKNNTNIEIEQKMMENKIKREVYAWDMSGKCGIL</sequence>
<name>A0A326UCI8_THEHA</name>
<evidence type="ECO:0000313" key="1">
    <source>
        <dbReference type="EMBL" id="PZW36332.1"/>
    </source>
</evidence>
<reference evidence="1 2" key="1">
    <citation type="submission" date="2018-06" db="EMBL/GenBank/DDBJ databases">
        <title>Genomic Encyclopedia of Archaeal and Bacterial Type Strains, Phase II (KMG-II): from individual species to whole genera.</title>
        <authorList>
            <person name="Goeker M."/>
        </authorList>
    </citation>
    <scope>NUCLEOTIDE SEQUENCE [LARGE SCALE GENOMIC DNA]</scope>
    <source>
        <strain evidence="1 2">ATCC BAA-1881</strain>
    </source>
</reference>
<keyword evidence="2" id="KW-1185">Reference proteome</keyword>
<dbReference type="EMBL" id="QKUF01000001">
    <property type="protein sequence ID" value="PZW36332.1"/>
    <property type="molecule type" value="Genomic_DNA"/>
</dbReference>
<protein>
    <submittedName>
        <fullName evidence="1">Uncharacterized protein</fullName>
    </submittedName>
</protein>
<organism evidence="1 2">
    <name type="scientific">Thermosporothrix hazakensis</name>
    <dbReference type="NCBI Taxonomy" id="644383"/>
    <lineage>
        <taxon>Bacteria</taxon>
        <taxon>Bacillati</taxon>
        <taxon>Chloroflexota</taxon>
        <taxon>Ktedonobacteria</taxon>
        <taxon>Ktedonobacterales</taxon>
        <taxon>Thermosporotrichaceae</taxon>
        <taxon>Thermosporothrix</taxon>
    </lineage>
</organism>
<proteinExistence type="predicted"/>
<dbReference type="Proteomes" id="UP000248806">
    <property type="component" value="Unassembled WGS sequence"/>
</dbReference>
<gene>
    <name evidence="1" type="ORF">EI42_00506</name>
</gene>
<comment type="caution">
    <text evidence="1">The sequence shown here is derived from an EMBL/GenBank/DDBJ whole genome shotgun (WGS) entry which is preliminary data.</text>
</comment>